<organism evidence="2 3">
    <name type="scientific">Terrimonas rubra</name>
    <dbReference type="NCBI Taxonomy" id="1035890"/>
    <lineage>
        <taxon>Bacteria</taxon>
        <taxon>Pseudomonadati</taxon>
        <taxon>Bacteroidota</taxon>
        <taxon>Chitinophagia</taxon>
        <taxon>Chitinophagales</taxon>
        <taxon>Chitinophagaceae</taxon>
        <taxon>Terrimonas</taxon>
    </lineage>
</organism>
<gene>
    <name evidence="2" type="ORF">ACFS6H_10330</name>
</gene>
<accession>A0ABW6A4C7</accession>
<dbReference type="RefSeq" id="WP_386098006.1">
    <property type="nucleotide sequence ID" value="NZ_JBHUOZ010000003.1"/>
</dbReference>
<proteinExistence type="predicted"/>
<evidence type="ECO:0000256" key="1">
    <source>
        <dbReference type="SAM" id="Phobius"/>
    </source>
</evidence>
<evidence type="ECO:0000313" key="3">
    <source>
        <dbReference type="Proteomes" id="UP001597511"/>
    </source>
</evidence>
<feature type="transmembrane region" description="Helical" evidence="1">
    <location>
        <begin position="141"/>
        <end position="162"/>
    </location>
</feature>
<dbReference type="EMBL" id="JBHUOZ010000003">
    <property type="protein sequence ID" value="MFD2920107.1"/>
    <property type="molecule type" value="Genomic_DNA"/>
</dbReference>
<keyword evidence="1" id="KW-0812">Transmembrane</keyword>
<evidence type="ECO:0000313" key="2">
    <source>
        <dbReference type="EMBL" id="MFD2920107.1"/>
    </source>
</evidence>
<keyword evidence="1" id="KW-1133">Transmembrane helix</keyword>
<sequence>MNHAKHKLYNHEVQPPNNTWSKIEQALDDAGNGQQFPQKLYTAEVTAPANSWNNIAEALDNDAYTGIAEKLQEAAVVPGAHNWEAIATQLAADPYLDLGKKLYNTTATPPLNAWEAIAAQLPAPASAPVPVTKQTGRVIPFLRYAAAAVLIGLTVFGAFKVFGPQTKNTDDQQLVNTNIPANATTPAISNPTVNDTQTTGNNTAVLPVQNETVNTPVRNRGTNNYQHTVNNNSDRIYASNNADYSADRYVAFMTLDGNIVRMSKKMEDMICCVTGAEVTGECKTQLQRWQEKIADAPIVAPGNFMDIFSLVNTLNEGEL</sequence>
<protein>
    <submittedName>
        <fullName evidence="2">Uncharacterized protein</fullName>
    </submittedName>
</protein>
<keyword evidence="1" id="KW-0472">Membrane</keyword>
<name>A0ABW6A4C7_9BACT</name>
<dbReference type="Proteomes" id="UP001597511">
    <property type="component" value="Unassembled WGS sequence"/>
</dbReference>
<keyword evidence="3" id="KW-1185">Reference proteome</keyword>
<comment type="caution">
    <text evidence="2">The sequence shown here is derived from an EMBL/GenBank/DDBJ whole genome shotgun (WGS) entry which is preliminary data.</text>
</comment>
<reference evidence="3" key="1">
    <citation type="journal article" date="2019" name="Int. J. Syst. Evol. Microbiol.">
        <title>The Global Catalogue of Microorganisms (GCM) 10K type strain sequencing project: providing services to taxonomists for standard genome sequencing and annotation.</title>
        <authorList>
            <consortium name="The Broad Institute Genomics Platform"/>
            <consortium name="The Broad Institute Genome Sequencing Center for Infectious Disease"/>
            <person name="Wu L."/>
            <person name="Ma J."/>
        </authorList>
    </citation>
    <scope>NUCLEOTIDE SEQUENCE [LARGE SCALE GENOMIC DNA]</scope>
    <source>
        <strain evidence="3">KCTC 23299</strain>
    </source>
</reference>